<feature type="compositionally biased region" description="Basic and acidic residues" evidence="8">
    <location>
        <begin position="487"/>
        <end position="498"/>
    </location>
</feature>
<evidence type="ECO:0000313" key="12">
    <source>
        <dbReference type="Proteomes" id="UP000410492"/>
    </source>
</evidence>
<dbReference type="PANTHER" id="PTHR45929">
    <property type="entry name" value="JAK PATHWAY SIGNAL TRANSDUCTION ADAPTOR MOLECULE"/>
    <property type="match status" value="1"/>
</dbReference>
<evidence type="ECO:0000256" key="7">
    <source>
        <dbReference type="PROSITE-ProRule" id="PRU00192"/>
    </source>
</evidence>
<dbReference type="PROSITE" id="PS50179">
    <property type="entry name" value="VHS"/>
    <property type="match status" value="1"/>
</dbReference>
<dbReference type="Pfam" id="PF00790">
    <property type="entry name" value="VHS"/>
    <property type="match status" value="1"/>
</dbReference>
<dbReference type="PROSITE" id="PS50002">
    <property type="entry name" value="SH3"/>
    <property type="match status" value="1"/>
</dbReference>
<dbReference type="Proteomes" id="UP000410492">
    <property type="component" value="Unassembled WGS sequence"/>
</dbReference>
<feature type="domain" description="VHS" evidence="10">
    <location>
        <begin position="18"/>
        <end position="146"/>
    </location>
</feature>
<keyword evidence="5" id="KW-0967">Endosome</keyword>
<keyword evidence="12" id="KW-1185">Reference proteome</keyword>
<feature type="region of interest" description="Disordered" evidence="8">
    <location>
        <begin position="518"/>
        <end position="564"/>
    </location>
</feature>
<reference evidence="11 12" key="1">
    <citation type="submission" date="2019-01" db="EMBL/GenBank/DDBJ databases">
        <authorList>
            <person name="Sayadi A."/>
        </authorList>
    </citation>
    <scope>NUCLEOTIDE SEQUENCE [LARGE SCALE GENOMIC DNA]</scope>
</reference>
<dbReference type="InterPro" id="IPR036028">
    <property type="entry name" value="SH3-like_dom_sf"/>
</dbReference>
<dbReference type="Gene3D" id="1.20.5.1940">
    <property type="match status" value="1"/>
</dbReference>
<dbReference type="CDD" id="cd03568">
    <property type="entry name" value="VHS_STAM"/>
    <property type="match status" value="1"/>
</dbReference>
<dbReference type="CDD" id="cd11820">
    <property type="entry name" value="SH3_STAM"/>
    <property type="match status" value="1"/>
</dbReference>
<dbReference type="PROSITE" id="PS50330">
    <property type="entry name" value="UIM"/>
    <property type="match status" value="1"/>
</dbReference>
<dbReference type="PRINTS" id="PR00452">
    <property type="entry name" value="SH3DOMAIN"/>
</dbReference>
<comment type="subcellular location">
    <subcellularLocation>
        <location evidence="1">Endosome</location>
    </subcellularLocation>
</comment>
<gene>
    <name evidence="11" type="ORF">CALMAC_LOCUS20679</name>
</gene>
<feature type="region of interest" description="Disordered" evidence="8">
    <location>
        <begin position="413"/>
        <end position="506"/>
    </location>
</feature>
<dbReference type="InterPro" id="IPR003903">
    <property type="entry name" value="UIM_dom"/>
</dbReference>
<feature type="compositionally biased region" description="Low complexity" evidence="8">
    <location>
        <begin position="532"/>
        <end position="543"/>
    </location>
</feature>
<evidence type="ECO:0000259" key="10">
    <source>
        <dbReference type="PROSITE" id="PS50179"/>
    </source>
</evidence>
<dbReference type="Pfam" id="PF00018">
    <property type="entry name" value="SH3_1"/>
    <property type="match status" value="1"/>
</dbReference>
<dbReference type="AlphaFoldDB" id="A0A653DV98"/>
<dbReference type="PANTHER" id="PTHR45929:SF3">
    <property type="entry name" value="JAK PATHWAY SIGNAL TRANSDUCTION ADAPTOR MOLECULE"/>
    <property type="match status" value="1"/>
</dbReference>
<keyword evidence="4" id="KW-0813">Transport</keyword>
<dbReference type="SMART" id="SM00288">
    <property type="entry name" value="VHS"/>
    <property type="match status" value="1"/>
</dbReference>
<dbReference type="OrthoDB" id="10068368at2759"/>
<dbReference type="CDD" id="cd21388">
    <property type="entry name" value="GAT_STAM"/>
    <property type="match status" value="1"/>
</dbReference>
<comment type="similarity">
    <text evidence="2">Belongs to the STAM family.</text>
</comment>
<dbReference type="Gene3D" id="2.30.30.40">
    <property type="entry name" value="SH3 Domains"/>
    <property type="match status" value="1"/>
</dbReference>
<evidence type="ECO:0000256" key="2">
    <source>
        <dbReference type="ARBA" id="ARBA00009666"/>
    </source>
</evidence>
<dbReference type="GO" id="GO:0043130">
    <property type="term" value="F:ubiquitin binding"/>
    <property type="evidence" value="ECO:0007669"/>
    <property type="project" value="InterPro"/>
</dbReference>
<name>A0A653DV98_CALMS</name>
<dbReference type="GO" id="GO:0033565">
    <property type="term" value="C:ESCRT-0 complex"/>
    <property type="evidence" value="ECO:0007669"/>
    <property type="project" value="TreeGrafter"/>
</dbReference>
<dbReference type="Gene3D" id="1.25.40.90">
    <property type="match status" value="1"/>
</dbReference>
<dbReference type="InterPro" id="IPR050670">
    <property type="entry name" value="STAM"/>
</dbReference>
<sequence length="564" mass="62140">MGLFGASTDTTIAEVEQATTEKDIEEHWGVIMSICDKAGKSPEEAKNYLRAIIKRLYNTDPHIGVKAVTLLDACIKNSGKTFHVEVASREFENDFIRLMSKAHPTVAKKLRECLKRWAENEFKSDRELNLIPSLYTKLKASGLDFSPADSVVKKSPAVSKDPNVVESQEEEEQILKAIELSLKDSSSPRKTPGTTSSASLYPSVNMSNNQSIAKEPRKVRALYDFEAAEDNELTFTSGEILFVIDDSDPNWWKGSNHRGEGLFPANFVTADLSVEPEKFLYEKAKKMVQFKENTDVKLLEEKPETMEISEDKIDRLLHLLHEADPTNPENDTIEMLNLEREVNAMGPLIDSELERVDRKHAQLTQLSADLVEALSLYHALMREPQLPVSNKVSFGMFPPTPPGVHYSGTLPPMHIMQQHAGPPPHQQQAPSVSSNDRMHHQPPFMTNQAGGGPAPPHPHGPAFPQHIPQSASMGHMPAGPPGAPHPPQHDERRLDRGPHPPHQGVVHYMGPGVPNFPGGPPTGILPPPQFQPPAASIPASQTSLQNGAPHPGPHFVTSSTHVTQ</sequence>
<proteinExistence type="inferred from homology"/>
<evidence type="ECO:0000256" key="3">
    <source>
        <dbReference type="ARBA" id="ARBA00022443"/>
    </source>
</evidence>
<evidence type="ECO:0000256" key="1">
    <source>
        <dbReference type="ARBA" id="ARBA00004177"/>
    </source>
</evidence>
<keyword evidence="6" id="KW-0653">Protein transport</keyword>
<evidence type="ECO:0000256" key="6">
    <source>
        <dbReference type="ARBA" id="ARBA00022927"/>
    </source>
</evidence>
<evidence type="ECO:0000256" key="4">
    <source>
        <dbReference type="ARBA" id="ARBA00022448"/>
    </source>
</evidence>
<dbReference type="GO" id="GO:0035091">
    <property type="term" value="F:phosphatidylinositol binding"/>
    <property type="evidence" value="ECO:0007669"/>
    <property type="project" value="InterPro"/>
</dbReference>
<dbReference type="EMBL" id="CAACVG010015058">
    <property type="protein sequence ID" value="VEN64027.1"/>
    <property type="molecule type" value="Genomic_DNA"/>
</dbReference>
<dbReference type="SUPFAM" id="SSF50044">
    <property type="entry name" value="SH3-domain"/>
    <property type="match status" value="1"/>
</dbReference>
<organism evidence="11 12">
    <name type="scientific">Callosobruchus maculatus</name>
    <name type="common">Southern cowpea weevil</name>
    <name type="synonym">Pulse bruchid</name>
    <dbReference type="NCBI Taxonomy" id="64391"/>
    <lineage>
        <taxon>Eukaryota</taxon>
        <taxon>Metazoa</taxon>
        <taxon>Ecdysozoa</taxon>
        <taxon>Arthropoda</taxon>
        <taxon>Hexapoda</taxon>
        <taxon>Insecta</taxon>
        <taxon>Pterygota</taxon>
        <taxon>Neoptera</taxon>
        <taxon>Endopterygota</taxon>
        <taxon>Coleoptera</taxon>
        <taxon>Polyphaga</taxon>
        <taxon>Cucujiformia</taxon>
        <taxon>Chrysomeloidea</taxon>
        <taxon>Chrysomelidae</taxon>
        <taxon>Bruchinae</taxon>
        <taxon>Bruchini</taxon>
        <taxon>Callosobruchus</taxon>
    </lineage>
</organism>
<feature type="domain" description="SH3" evidence="9">
    <location>
        <begin position="214"/>
        <end position="273"/>
    </location>
</feature>
<dbReference type="SUPFAM" id="SSF48464">
    <property type="entry name" value="ENTH/VHS domain"/>
    <property type="match status" value="1"/>
</dbReference>
<evidence type="ECO:0000256" key="8">
    <source>
        <dbReference type="SAM" id="MobiDB-lite"/>
    </source>
</evidence>
<feature type="compositionally biased region" description="Pro residues" evidence="8">
    <location>
        <begin position="518"/>
        <end position="531"/>
    </location>
</feature>
<evidence type="ECO:0000259" key="9">
    <source>
        <dbReference type="PROSITE" id="PS50002"/>
    </source>
</evidence>
<evidence type="ECO:0000256" key="5">
    <source>
        <dbReference type="ARBA" id="ARBA00022753"/>
    </source>
</evidence>
<evidence type="ECO:0008006" key="13">
    <source>
        <dbReference type="Google" id="ProtNLM"/>
    </source>
</evidence>
<accession>A0A653DV98</accession>
<protein>
    <recommendedName>
        <fullName evidence="13">Signal transducing adapter molecule 1</fullName>
    </recommendedName>
</protein>
<dbReference type="SMART" id="SM00326">
    <property type="entry name" value="SH3"/>
    <property type="match status" value="1"/>
</dbReference>
<dbReference type="InterPro" id="IPR008942">
    <property type="entry name" value="ENTH_VHS"/>
</dbReference>
<dbReference type="InterPro" id="IPR002014">
    <property type="entry name" value="VHS_dom"/>
</dbReference>
<evidence type="ECO:0000313" key="11">
    <source>
        <dbReference type="EMBL" id="VEN64027.1"/>
    </source>
</evidence>
<dbReference type="InterPro" id="IPR001452">
    <property type="entry name" value="SH3_domain"/>
</dbReference>
<keyword evidence="3 7" id="KW-0728">SH3 domain</keyword>
<dbReference type="GO" id="GO:0043328">
    <property type="term" value="P:protein transport to vacuole involved in ubiquitin-dependent protein catabolic process via the multivesicular body sorting pathway"/>
    <property type="evidence" value="ECO:0007669"/>
    <property type="project" value="TreeGrafter"/>
</dbReference>